<keyword evidence="2" id="KW-0812">Transmembrane</keyword>
<dbReference type="AlphaFoldDB" id="A0A1W1D7M6"/>
<dbReference type="InterPro" id="IPR003782">
    <property type="entry name" value="SCO1/SenC"/>
</dbReference>
<dbReference type="Gene3D" id="3.40.30.10">
    <property type="entry name" value="Glutaredoxin"/>
    <property type="match status" value="1"/>
</dbReference>
<keyword evidence="2" id="KW-1133">Transmembrane helix</keyword>
<organism evidence="3">
    <name type="scientific">hydrothermal vent metagenome</name>
    <dbReference type="NCBI Taxonomy" id="652676"/>
    <lineage>
        <taxon>unclassified sequences</taxon>
        <taxon>metagenomes</taxon>
        <taxon>ecological metagenomes</taxon>
    </lineage>
</organism>
<dbReference type="Pfam" id="PF02630">
    <property type="entry name" value="SCO1-SenC"/>
    <property type="match status" value="1"/>
</dbReference>
<sequence>MKSEKKYPLLQITSLLIVMALLVFTYFATSKLSIQQLKNQVAPTLSLYPQAKPLTGELNLLNDQNKTVQLSELANKKWSLLYFGYTSCPDVCPTDLAILNQAVSNMKLANRLQIIFISVDPKRDLGKMDAFVARFNQDFIGLSATHKNLVSLTKQLGVYHEKSKAQQKMEKAHNTTNNHTDQHDSYLINHTASYILLNPDLKLTGLLTNPHYSKQIASALDLTISTLD</sequence>
<dbReference type="InterPro" id="IPR036249">
    <property type="entry name" value="Thioredoxin-like_sf"/>
</dbReference>
<comment type="similarity">
    <text evidence="1">Belongs to the SCO1/2 family.</text>
</comment>
<dbReference type="PANTHER" id="PTHR12151">
    <property type="entry name" value="ELECTRON TRANSPORT PROTIN SCO1/SENC FAMILY MEMBER"/>
    <property type="match status" value="1"/>
</dbReference>
<evidence type="ECO:0000256" key="1">
    <source>
        <dbReference type="ARBA" id="ARBA00010996"/>
    </source>
</evidence>
<name>A0A1W1D7M6_9ZZZZ</name>
<protein>
    <submittedName>
        <fullName evidence="3">Cytochrome oxidase biogenesis protein Sco1/SenC/PrrC, putative copper metallochaperone</fullName>
    </submittedName>
</protein>
<gene>
    <name evidence="3" type="ORF">MNB_SUP05-4-534</name>
</gene>
<dbReference type="PANTHER" id="PTHR12151:SF25">
    <property type="entry name" value="LINALOOL DEHYDRATASE_ISOMERASE DOMAIN-CONTAINING PROTEIN"/>
    <property type="match status" value="1"/>
</dbReference>
<dbReference type="CDD" id="cd02968">
    <property type="entry name" value="SCO"/>
    <property type="match status" value="1"/>
</dbReference>
<accession>A0A1W1D7M6</accession>
<reference evidence="3" key="1">
    <citation type="submission" date="2016-10" db="EMBL/GenBank/DDBJ databases">
        <authorList>
            <person name="de Groot N.N."/>
        </authorList>
    </citation>
    <scope>NUCLEOTIDE SEQUENCE</scope>
</reference>
<keyword evidence="2" id="KW-0472">Membrane</keyword>
<proteinExistence type="inferred from homology"/>
<feature type="transmembrane region" description="Helical" evidence="2">
    <location>
        <begin position="7"/>
        <end position="28"/>
    </location>
</feature>
<dbReference type="SUPFAM" id="SSF52833">
    <property type="entry name" value="Thioredoxin-like"/>
    <property type="match status" value="1"/>
</dbReference>
<dbReference type="EMBL" id="FPHR01000002">
    <property type="protein sequence ID" value="SFV76437.1"/>
    <property type="molecule type" value="Genomic_DNA"/>
</dbReference>
<evidence type="ECO:0000256" key="2">
    <source>
        <dbReference type="SAM" id="Phobius"/>
    </source>
</evidence>
<evidence type="ECO:0000313" key="3">
    <source>
        <dbReference type="EMBL" id="SFV76437.1"/>
    </source>
</evidence>